<proteinExistence type="predicted"/>
<evidence type="ECO:0000256" key="4">
    <source>
        <dbReference type="ARBA" id="ARBA00023004"/>
    </source>
</evidence>
<evidence type="ECO:0000256" key="1">
    <source>
        <dbReference type="ARBA" id="ARBA00022714"/>
    </source>
</evidence>
<dbReference type="InterPro" id="IPR045623">
    <property type="entry name" value="LigXa_C"/>
</dbReference>
<evidence type="ECO:0000259" key="6">
    <source>
        <dbReference type="PROSITE" id="PS51296"/>
    </source>
</evidence>
<dbReference type="GO" id="GO:0046872">
    <property type="term" value="F:metal ion binding"/>
    <property type="evidence" value="ECO:0007669"/>
    <property type="project" value="UniProtKB-KW"/>
</dbReference>
<evidence type="ECO:0000256" key="5">
    <source>
        <dbReference type="ARBA" id="ARBA00023014"/>
    </source>
</evidence>
<dbReference type="SUPFAM" id="SSF50022">
    <property type="entry name" value="ISP domain"/>
    <property type="match status" value="1"/>
</dbReference>
<dbReference type="OrthoDB" id="9800776at2"/>
<evidence type="ECO:0000313" key="7">
    <source>
        <dbReference type="EMBL" id="SEE14227.1"/>
    </source>
</evidence>
<dbReference type="PANTHER" id="PTHR21266:SF59">
    <property type="entry name" value="BLR4922 PROTEIN"/>
    <property type="match status" value="1"/>
</dbReference>
<protein>
    <submittedName>
        <fullName evidence="7">Rieske [2Fe-2S] domain-containing protein</fullName>
    </submittedName>
</protein>
<dbReference type="InterPro" id="IPR050584">
    <property type="entry name" value="Cholesterol_7-desaturase"/>
</dbReference>
<organism evidence="7 8">
    <name type="scientific">Bradyrhizobium lablabi</name>
    <dbReference type="NCBI Taxonomy" id="722472"/>
    <lineage>
        <taxon>Bacteria</taxon>
        <taxon>Pseudomonadati</taxon>
        <taxon>Pseudomonadota</taxon>
        <taxon>Alphaproteobacteria</taxon>
        <taxon>Hyphomicrobiales</taxon>
        <taxon>Nitrobacteraceae</taxon>
        <taxon>Bradyrhizobium</taxon>
    </lineage>
</organism>
<dbReference type="Proteomes" id="UP000183208">
    <property type="component" value="Unassembled WGS sequence"/>
</dbReference>
<dbReference type="Gene3D" id="3.90.380.10">
    <property type="entry name" value="Naphthalene 1,2-dioxygenase Alpha Subunit, Chain A, domain 1"/>
    <property type="match status" value="1"/>
</dbReference>
<dbReference type="RefSeq" id="WP_074827552.1">
    <property type="nucleotide sequence ID" value="NZ_FNTI01000001.1"/>
</dbReference>
<name>A0A1H5GET4_9BRAD</name>
<dbReference type="AlphaFoldDB" id="A0A1H5GET4"/>
<gene>
    <name evidence="7" type="ORF">SAMN05444171_6402</name>
</gene>
<keyword evidence="4" id="KW-0408">Iron</keyword>
<dbReference type="PROSITE" id="PS51296">
    <property type="entry name" value="RIESKE"/>
    <property type="match status" value="1"/>
</dbReference>
<evidence type="ECO:0000256" key="2">
    <source>
        <dbReference type="ARBA" id="ARBA00022723"/>
    </source>
</evidence>
<dbReference type="SUPFAM" id="SSF55961">
    <property type="entry name" value="Bet v1-like"/>
    <property type="match status" value="1"/>
</dbReference>
<keyword evidence="5" id="KW-0411">Iron-sulfur</keyword>
<feature type="domain" description="Rieske" evidence="6">
    <location>
        <begin position="29"/>
        <end position="133"/>
    </location>
</feature>
<dbReference type="Pfam" id="PF00355">
    <property type="entry name" value="Rieske"/>
    <property type="match status" value="1"/>
</dbReference>
<dbReference type="InterPro" id="IPR036922">
    <property type="entry name" value="Rieske_2Fe-2S_sf"/>
</dbReference>
<dbReference type="InterPro" id="IPR017941">
    <property type="entry name" value="Rieske_2Fe-2S"/>
</dbReference>
<keyword evidence="2" id="KW-0479">Metal-binding</keyword>
<sequence>MLSRQDNETLVRVGTDTPMGSLFRLFWIPFFFSKDIIADGQPKRVTLLGEDLVAFRDSQGRVGLMANACAHRGAPMMYGRNEDCGLRCVYHGWKYDVTGAVTDMPAEPAKSRRKDKVRITAYPCRERNGMVWAYMGPETADLPPLPNVEWNLVPTGNVVVSMRVQECNWLQALEGEIDSAHAPILHSRIDSKGAINEWLATRDLRPTFECIRQDFGMSIAAKRQLGDERLYWRVNQFMMPFYSLVPPQSKFPDLSGHAWVPMDDNHTLCIFFSYHPSEPLPARTRDLFEEGHNGRETGHPSKNAFVKRDATVPYADYWTKFTRENGYQFDYQSQVDTWFSGLPGLWVQDGACQSGIRPIFDRTKEHLGSSDTGIVMTRRLLLEAVSAYRDQGIKPNGVGNPDTFMVRAVSLTLPETTSWVDYGRPHMTAKLGADFGYAL</sequence>
<dbReference type="Pfam" id="PF19301">
    <property type="entry name" value="LigXa_C"/>
    <property type="match status" value="1"/>
</dbReference>
<accession>A0A1H5GET4</accession>
<reference evidence="7 8" key="1">
    <citation type="submission" date="2016-10" db="EMBL/GenBank/DDBJ databases">
        <authorList>
            <person name="de Groot N.N."/>
        </authorList>
    </citation>
    <scope>NUCLEOTIDE SEQUENCE [LARGE SCALE GENOMIC DNA]</scope>
    <source>
        <strain evidence="7 8">GAS522</strain>
    </source>
</reference>
<dbReference type="PANTHER" id="PTHR21266">
    <property type="entry name" value="IRON-SULFUR DOMAIN CONTAINING PROTEIN"/>
    <property type="match status" value="1"/>
</dbReference>
<dbReference type="GO" id="GO:0016491">
    <property type="term" value="F:oxidoreductase activity"/>
    <property type="evidence" value="ECO:0007669"/>
    <property type="project" value="UniProtKB-KW"/>
</dbReference>
<dbReference type="CDD" id="cd03479">
    <property type="entry name" value="Rieske_RO_Alpha_PhDO_like"/>
    <property type="match status" value="1"/>
</dbReference>
<evidence type="ECO:0000256" key="3">
    <source>
        <dbReference type="ARBA" id="ARBA00023002"/>
    </source>
</evidence>
<evidence type="ECO:0000313" key="8">
    <source>
        <dbReference type="Proteomes" id="UP000183208"/>
    </source>
</evidence>
<keyword evidence="1" id="KW-0001">2Fe-2S</keyword>
<dbReference type="EMBL" id="FNTI01000001">
    <property type="protein sequence ID" value="SEE14227.1"/>
    <property type="molecule type" value="Genomic_DNA"/>
</dbReference>
<dbReference type="Gene3D" id="2.102.10.10">
    <property type="entry name" value="Rieske [2Fe-2S] iron-sulphur domain"/>
    <property type="match status" value="1"/>
</dbReference>
<dbReference type="GO" id="GO:0051537">
    <property type="term" value="F:2 iron, 2 sulfur cluster binding"/>
    <property type="evidence" value="ECO:0007669"/>
    <property type="project" value="UniProtKB-KW"/>
</dbReference>
<keyword evidence="3" id="KW-0560">Oxidoreductase</keyword>